<proteinExistence type="predicted"/>
<dbReference type="InterPro" id="IPR038078">
    <property type="entry name" value="PhoU-like_sf"/>
</dbReference>
<accession>A0A0M0BMR9</accession>
<evidence type="ECO:0000259" key="1">
    <source>
        <dbReference type="SMART" id="SM00966"/>
    </source>
</evidence>
<protein>
    <recommendedName>
        <fullName evidence="1">SpoVT-AbrB domain-containing protein</fullName>
    </recommendedName>
</protein>
<dbReference type="SMART" id="SM00966">
    <property type="entry name" value="SpoVT_AbrB"/>
    <property type="match status" value="1"/>
</dbReference>
<dbReference type="InterPro" id="IPR007159">
    <property type="entry name" value="SpoVT-AbrB_dom"/>
</dbReference>
<feature type="domain" description="SpoVT-AbrB" evidence="1">
    <location>
        <begin position="12"/>
        <end position="58"/>
    </location>
</feature>
<dbReference type="EMBL" id="LFWU01000146">
    <property type="protein sequence ID" value="KON29724.1"/>
    <property type="molecule type" value="Genomic_DNA"/>
</dbReference>
<gene>
    <name evidence="2" type="ORF">AC477_05610</name>
</gene>
<organism evidence="2 3">
    <name type="scientific">miscellaneous Crenarchaeota group-1 archaeon SG8-32-1</name>
    <dbReference type="NCBI Taxonomy" id="1685124"/>
    <lineage>
        <taxon>Archaea</taxon>
        <taxon>Candidatus Bathyarchaeota</taxon>
        <taxon>MCG-1</taxon>
    </lineage>
</organism>
<dbReference type="GO" id="GO:0003677">
    <property type="term" value="F:DNA binding"/>
    <property type="evidence" value="ECO:0007669"/>
    <property type="project" value="InterPro"/>
</dbReference>
<dbReference type="Proteomes" id="UP000037237">
    <property type="component" value="Unassembled WGS sequence"/>
</dbReference>
<sequence length="362" mass="41961">MERELGYRTVQSTGRGSFIMSLPKKWAQEVGIEKGSQIALKIMEDMSLVLIPRRMEEKRNEKSEISKEYFIKVNQRSDAKSVCRRLTSLYETGAELIHLSFEDIENRKEIKKAVTDLSRNLLLGTEIVEETAEEMSLQVLINHPELPIEKAISRMANLSISAHKDSIIALHNLEQAKLSYIYQRRLDVERLNLYVVRQLKYGIEHNLFGEWGFETSKEFLGYRLVANDIRNIAGNSHNIAKNIETLRRLIDDKLLFLRDSLDEEIYTQIDSFNSSTQQLFKESLESLFKRDYVQADKILSRLESFLVLENDLITLLLNKKIDPNLLSIYRLVLDNTRTIVEYSKEIAEVALNRTVENVSVKS</sequence>
<dbReference type="SUPFAM" id="SSF109755">
    <property type="entry name" value="PhoU-like"/>
    <property type="match status" value="1"/>
</dbReference>
<dbReference type="Pfam" id="PF01895">
    <property type="entry name" value="PhoU"/>
    <property type="match status" value="1"/>
</dbReference>
<dbReference type="Pfam" id="PF04014">
    <property type="entry name" value="MazE_antitoxin"/>
    <property type="match status" value="1"/>
</dbReference>
<evidence type="ECO:0000313" key="3">
    <source>
        <dbReference type="Proteomes" id="UP000037237"/>
    </source>
</evidence>
<reference evidence="2 3" key="1">
    <citation type="submission" date="2015-06" db="EMBL/GenBank/DDBJ databases">
        <title>New insights into the roles of widespread benthic archaea in carbon and nitrogen cycling.</title>
        <authorList>
            <person name="Lazar C.S."/>
            <person name="Baker B.J."/>
            <person name="Seitz K.W."/>
            <person name="Hyde A.S."/>
            <person name="Dick G.J."/>
            <person name="Hinrichs K.-U."/>
            <person name="Teske A.P."/>
        </authorList>
    </citation>
    <scope>NUCLEOTIDE SEQUENCE [LARGE SCALE GENOMIC DNA]</scope>
    <source>
        <strain evidence="2">SG8-32-1</strain>
    </source>
</reference>
<dbReference type="AlphaFoldDB" id="A0A0M0BMR9"/>
<comment type="caution">
    <text evidence="2">The sequence shown here is derived from an EMBL/GenBank/DDBJ whole genome shotgun (WGS) entry which is preliminary data.</text>
</comment>
<name>A0A0M0BMR9_9ARCH</name>
<dbReference type="InterPro" id="IPR026022">
    <property type="entry name" value="PhoU_dom"/>
</dbReference>
<evidence type="ECO:0000313" key="2">
    <source>
        <dbReference type="EMBL" id="KON29724.1"/>
    </source>
</evidence>
<dbReference type="Gene3D" id="1.20.58.220">
    <property type="entry name" value="Phosphate transport system protein phou homolog 2, domain 2"/>
    <property type="match status" value="1"/>
</dbReference>